<dbReference type="InterPro" id="IPR050300">
    <property type="entry name" value="GDXG_lipolytic_enzyme"/>
</dbReference>
<keyword evidence="2 4" id="KW-0378">Hydrolase</keyword>
<gene>
    <name evidence="4" type="ORF">ENS59_01150</name>
</gene>
<proteinExistence type="inferred from homology"/>
<protein>
    <submittedName>
        <fullName evidence="4">Alpha/beta hydrolase</fullName>
    </submittedName>
</protein>
<evidence type="ECO:0000256" key="1">
    <source>
        <dbReference type="ARBA" id="ARBA00010515"/>
    </source>
</evidence>
<sequence>MKQKASTQSQVWRQLIRFMFRNKNLSIQEDRARSQTMTRFHPPYPPSVELSYGSIPRNQIDEMSTAFLRPAGAAPGPVLLYMHGGGYVTGSIASSLMISMPLAEALSIPLFAFDYRLAPEYPYPAALEDALLAYHWLLSQGYRPQDIIFLGDSAGGGLALATAMALRDEGEPLPAALVLFSPWTDLTNSSASHRGNASRDAMLTTAQLNRWAEAYAGETPRDEPYISPRFGSFVGLPPLLIQVDESEILLDDSRIVAEAAQSAGVPVQLEVWQGLWHVWPAVGPMLPETLAAYEEISTFLKKLGRKDNILSPQVDNHV</sequence>
<name>A0A7C3EAV4_9SPIR</name>
<dbReference type="PANTHER" id="PTHR48081">
    <property type="entry name" value="AB HYDROLASE SUPERFAMILY PROTEIN C4A8.06C"/>
    <property type="match status" value="1"/>
</dbReference>
<dbReference type="SUPFAM" id="SSF53474">
    <property type="entry name" value="alpha/beta-Hydrolases"/>
    <property type="match status" value="1"/>
</dbReference>
<organism evidence="4">
    <name type="scientific">Gracilinema caldarium</name>
    <dbReference type="NCBI Taxonomy" id="215591"/>
    <lineage>
        <taxon>Bacteria</taxon>
        <taxon>Pseudomonadati</taxon>
        <taxon>Spirochaetota</taxon>
        <taxon>Spirochaetia</taxon>
        <taxon>Spirochaetales</taxon>
        <taxon>Breznakiellaceae</taxon>
        <taxon>Gracilinema</taxon>
    </lineage>
</organism>
<dbReference type="Gene3D" id="3.40.50.1820">
    <property type="entry name" value="alpha/beta hydrolase"/>
    <property type="match status" value="1"/>
</dbReference>
<dbReference type="Pfam" id="PF07859">
    <property type="entry name" value="Abhydrolase_3"/>
    <property type="match status" value="1"/>
</dbReference>
<comment type="caution">
    <text evidence="4">The sequence shown here is derived from an EMBL/GenBank/DDBJ whole genome shotgun (WGS) entry which is preliminary data.</text>
</comment>
<dbReference type="InterPro" id="IPR013094">
    <property type="entry name" value="AB_hydrolase_3"/>
</dbReference>
<reference evidence="4" key="1">
    <citation type="journal article" date="2020" name="mSystems">
        <title>Genome- and Community-Level Interaction Insights into Carbon Utilization and Element Cycling Functions of Hydrothermarchaeota in Hydrothermal Sediment.</title>
        <authorList>
            <person name="Zhou Z."/>
            <person name="Liu Y."/>
            <person name="Xu W."/>
            <person name="Pan J."/>
            <person name="Luo Z.H."/>
            <person name="Li M."/>
        </authorList>
    </citation>
    <scope>NUCLEOTIDE SEQUENCE [LARGE SCALE GENOMIC DNA]</scope>
    <source>
        <strain evidence="4">SpSt-503</strain>
    </source>
</reference>
<dbReference type="AlphaFoldDB" id="A0A7C3EAV4"/>
<accession>A0A7C3EAV4</accession>
<evidence type="ECO:0000313" key="4">
    <source>
        <dbReference type="EMBL" id="HFH28110.1"/>
    </source>
</evidence>
<evidence type="ECO:0000259" key="3">
    <source>
        <dbReference type="Pfam" id="PF07859"/>
    </source>
</evidence>
<comment type="similarity">
    <text evidence="1">Belongs to the 'GDXG' lipolytic enzyme family.</text>
</comment>
<dbReference type="EMBL" id="DSVL01000035">
    <property type="protein sequence ID" value="HFH28110.1"/>
    <property type="molecule type" value="Genomic_DNA"/>
</dbReference>
<dbReference type="PANTHER" id="PTHR48081:SF30">
    <property type="entry name" value="ACETYL-HYDROLASE LIPR-RELATED"/>
    <property type="match status" value="1"/>
</dbReference>
<evidence type="ECO:0000256" key="2">
    <source>
        <dbReference type="ARBA" id="ARBA00022801"/>
    </source>
</evidence>
<dbReference type="GO" id="GO:0004806">
    <property type="term" value="F:triacylglycerol lipase activity"/>
    <property type="evidence" value="ECO:0007669"/>
    <property type="project" value="TreeGrafter"/>
</dbReference>
<feature type="domain" description="Alpha/beta hydrolase fold-3" evidence="3">
    <location>
        <begin position="79"/>
        <end position="279"/>
    </location>
</feature>
<dbReference type="InterPro" id="IPR029058">
    <property type="entry name" value="AB_hydrolase_fold"/>
</dbReference>